<dbReference type="EMBL" id="JACMRX010000001">
    <property type="protein sequence ID" value="KAF7997457.1"/>
    <property type="molecule type" value="Genomic_DNA"/>
</dbReference>
<evidence type="ECO:0008006" key="3">
    <source>
        <dbReference type="Google" id="ProtNLM"/>
    </source>
</evidence>
<dbReference type="Gene3D" id="1.10.238.20">
    <property type="entry name" value="Pheromone/general odorant binding protein domain"/>
    <property type="match status" value="1"/>
</dbReference>
<evidence type="ECO:0000313" key="2">
    <source>
        <dbReference type="Proteomes" id="UP000639338"/>
    </source>
</evidence>
<accession>A0A835CVH3</accession>
<proteinExistence type="predicted"/>
<sequence>MTSKGVIVKEKAIEMVPTDMKNREKLIDAIETCSGEYGADECETVRKVRFCILAKVIYAQSLHGSVVLDGDSWLVYWLDRALRHGLRVERHGYWGTVRELSH</sequence>
<dbReference type="AlphaFoldDB" id="A0A835CVH3"/>
<organism evidence="1 2">
    <name type="scientific">Aphidius gifuensis</name>
    <name type="common">Parasitoid wasp</name>
    <dbReference type="NCBI Taxonomy" id="684658"/>
    <lineage>
        <taxon>Eukaryota</taxon>
        <taxon>Metazoa</taxon>
        <taxon>Ecdysozoa</taxon>
        <taxon>Arthropoda</taxon>
        <taxon>Hexapoda</taxon>
        <taxon>Insecta</taxon>
        <taxon>Pterygota</taxon>
        <taxon>Neoptera</taxon>
        <taxon>Endopterygota</taxon>
        <taxon>Hymenoptera</taxon>
        <taxon>Apocrita</taxon>
        <taxon>Ichneumonoidea</taxon>
        <taxon>Braconidae</taxon>
        <taxon>Aphidiinae</taxon>
        <taxon>Aphidius</taxon>
    </lineage>
</organism>
<protein>
    <recommendedName>
        <fullName evidence="3">Odorant-binding protein</fullName>
    </recommendedName>
</protein>
<dbReference type="GO" id="GO:0005549">
    <property type="term" value="F:odorant binding"/>
    <property type="evidence" value="ECO:0007669"/>
    <property type="project" value="InterPro"/>
</dbReference>
<evidence type="ECO:0000313" key="1">
    <source>
        <dbReference type="EMBL" id="KAF7997457.1"/>
    </source>
</evidence>
<keyword evidence="2" id="KW-1185">Reference proteome</keyword>
<gene>
    <name evidence="1" type="ORF">HCN44_006028</name>
</gene>
<dbReference type="InterPro" id="IPR036728">
    <property type="entry name" value="PBP_GOBP_sf"/>
</dbReference>
<dbReference type="Proteomes" id="UP000639338">
    <property type="component" value="Unassembled WGS sequence"/>
</dbReference>
<dbReference type="OrthoDB" id="9983817at2759"/>
<name>A0A835CVH3_APHGI</name>
<dbReference type="SUPFAM" id="SSF47565">
    <property type="entry name" value="Insect pheromone/odorant-binding proteins"/>
    <property type="match status" value="1"/>
</dbReference>
<reference evidence="1 2" key="1">
    <citation type="submission" date="2020-08" db="EMBL/GenBank/DDBJ databases">
        <title>Aphidius gifuensis genome sequencing and assembly.</title>
        <authorList>
            <person name="Du Z."/>
        </authorList>
    </citation>
    <scope>NUCLEOTIDE SEQUENCE [LARGE SCALE GENOMIC DNA]</scope>
    <source>
        <strain evidence="1">YNYX2018</strain>
        <tissue evidence="1">Adults</tissue>
    </source>
</reference>
<comment type="caution">
    <text evidence="1">The sequence shown here is derived from an EMBL/GenBank/DDBJ whole genome shotgun (WGS) entry which is preliminary data.</text>
</comment>